<sequence>MNQSILSLFALLIISGTITSCTKTMDDEAIANSTTPIGTENLSGTITNNTTLTASKTYYLNGSLIIDNGGTLNIPAGTIIKSKKDLAITF</sequence>
<protein>
    <submittedName>
        <fullName evidence="1">Uncharacterized protein</fullName>
    </submittedName>
</protein>
<name>A0A8G0P3T1_9FLAO</name>
<accession>A0A8G0P3T1</accession>
<gene>
    <name evidence="1" type="ORF">JJC05_09560</name>
</gene>
<dbReference type="Proteomes" id="UP000824721">
    <property type="component" value="Chromosome"/>
</dbReference>
<dbReference type="EMBL" id="CP067378">
    <property type="protein sequence ID" value="QYS88095.1"/>
    <property type="molecule type" value="Genomic_DNA"/>
</dbReference>
<dbReference type="KEGG" id="fdv:JJC05_09560"/>
<evidence type="ECO:0000313" key="1">
    <source>
        <dbReference type="EMBL" id="QYS88095.1"/>
    </source>
</evidence>
<organism evidence="1">
    <name type="scientific">Flavobacterium columnare</name>
    <dbReference type="NCBI Taxonomy" id="996"/>
    <lineage>
        <taxon>Bacteria</taxon>
        <taxon>Pseudomonadati</taxon>
        <taxon>Bacteroidota</taxon>
        <taxon>Flavobacteriia</taxon>
        <taxon>Flavobacteriales</taxon>
        <taxon>Flavobacteriaceae</taxon>
        <taxon>Flavobacterium</taxon>
    </lineage>
</organism>
<reference evidence="1" key="1">
    <citation type="submission" date="2020-12" db="EMBL/GenBank/DDBJ databases">
        <title>Genome sequencing of genetic groups of Flavobacterium columnare.</title>
        <authorList>
            <person name="Waldbieser G.C."/>
            <person name="Griffin M.J."/>
            <person name="LaFrentz B.R."/>
        </authorList>
    </citation>
    <scope>NUCLEOTIDE SEQUENCE</scope>
    <source>
        <strain evidence="1">90-106</strain>
    </source>
</reference>
<dbReference type="AlphaFoldDB" id="A0A8G0P3T1"/>
<proteinExistence type="predicted"/>